<evidence type="ECO:0000256" key="6">
    <source>
        <dbReference type="ARBA" id="ARBA00022723"/>
    </source>
</evidence>
<evidence type="ECO:0000256" key="3">
    <source>
        <dbReference type="ARBA" id="ARBA00005628"/>
    </source>
</evidence>
<dbReference type="EMBL" id="BARS01053097">
    <property type="protein sequence ID" value="GAG48670.1"/>
    <property type="molecule type" value="Genomic_DNA"/>
</dbReference>
<keyword evidence="6" id="KW-0479">Metal-binding</keyword>
<comment type="caution">
    <text evidence="10">The sequence shown here is derived from an EMBL/GenBank/DDBJ whole genome shotgun (WGS) entry which is preliminary data.</text>
</comment>
<comment type="subunit">
    <text evidence="4">Monomer.</text>
</comment>
<dbReference type="NCBIfam" id="TIGR01662">
    <property type="entry name" value="HAD-SF-IIIA"/>
    <property type="match status" value="1"/>
</dbReference>
<evidence type="ECO:0000256" key="2">
    <source>
        <dbReference type="ARBA" id="ARBA00004496"/>
    </source>
</evidence>
<accession>X0XZ60</accession>
<dbReference type="Pfam" id="PF08645">
    <property type="entry name" value="PNK3P"/>
    <property type="match status" value="1"/>
</dbReference>
<comment type="similarity">
    <text evidence="3">Belongs to the GmhB family.</text>
</comment>
<evidence type="ECO:0000256" key="5">
    <source>
        <dbReference type="ARBA" id="ARBA00022490"/>
    </source>
</evidence>
<evidence type="ECO:0000256" key="1">
    <source>
        <dbReference type="ARBA" id="ARBA00001946"/>
    </source>
</evidence>
<keyword evidence="8" id="KW-0119">Carbohydrate metabolism</keyword>
<dbReference type="NCBIfam" id="TIGR01656">
    <property type="entry name" value="Histidinol-ppas"/>
    <property type="match status" value="1"/>
</dbReference>
<dbReference type="InterPro" id="IPR036412">
    <property type="entry name" value="HAD-like_sf"/>
</dbReference>
<gene>
    <name evidence="10" type="ORF">S01H1_78849</name>
</gene>
<dbReference type="PANTHER" id="PTHR42891:SF1">
    <property type="entry name" value="D-GLYCERO-BETA-D-MANNO-HEPTOSE-1,7-BISPHOSPHATE 7-PHOSPHATASE"/>
    <property type="match status" value="1"/>
</dbReference>
<evidence type="ECO:0000256" key="4">
    <source>
        <dbReference type="ARBA" id="ARBA00011245"/>
    </source>
</evidence>
<evidence type="ECO:0000256" key="9">
    <source>
        <dbReference type="ARBA" id="ARBA00031828"/>
    </source>
</evidence>
<dbReference type="SUPFAM" id="SSF56784">
    <property type="entry name" value="HAD-like"/>
    <property type="match status" value="1"/>
</dbReference>
<dbReference type="Gene3D" id="3.40.50.1000">
    <property type="entry name" value="HAD superfamily/HAD-like"/>
    <property type="match status" value="1"/>
</dbReference>
<dbReference type="GO" id="GO:0005737">
    <property type="term" value="C:cytoplasm"/>
    <property type="evidence" value="ECO:0007669"/>
    <property type="project" value="UniProtKB-SubCell"/>
</dbReference>
<organism evidence="10">
    <name type="scientific">marine sediment metagenome</name>
    <dbReference type="NCBI Taxonomy" id="412755"/>
    <lineage>
        <taxon>unclassified sequences</taxon>
        <taxon>metagenomes</taxon>
        <taxon>ecological metagenomes</taxon>
    </lineage>
</organism>
<keyword evidence="7" id="KW-0378">Hydrolase</keyword>
<keyword evidence="5" id="KW-0963">Cytoplasm</keyword>
<evidence type="ECO:0000256" key="8">
    <source>
        <dbReference type="ARBA" id="ARBA00023277"/>
    </source>
</evidence>
<dbReference type="InterPro" id="IPR023214">
    <property type="entry name" value="HAD_sf"/>
</dbReference>
<name>X0XZ60_9ZZZZ</name>
<comment type="subcellular location">
    <subcellularLocation>
        <location evidence="2">Cytoplasm</location>
    </subcellularLocation>
</comment>
<reference evidence="10" key="1">
    <citation type="journal article" date="2014" name="Front. Microbiol.">
        <title>High frequency of phylogenetically diverse reductive dehalogenase-homologous genes in deep subseafloor sedimentary metagenomes.</title>
        <authorList>
            <person name="Kawai M."/>
            <person name="Futagami T."/>
            <person name="Toyoda A."/>
            <person name="Takaki Y."/>
            <person name="Nishi S."/>
            <person name="Hori S."/>
            <person name="Arai W."/>
            <person name="Tsubouchi T."/>
            <person name="Morono Y."/>
            <person name="Uchiyama I."/>
            <person name="Ito T."/>
            <person name="Fujiyama A."/>
            <person name="Inagaki F."/>
            <person name="Takami H."/>
        </authorList>
    </citation>
    <scope>NUCLEOTIDE SEQUENCE</scope>
    <source>
        <strain evidence="10">Expedition CK06-06</strain>
    </source>
</reference>
<sequence length="123" mass="13266">MTSTAVFLDRDGTIVEDLGYIGEPEQLRLIPGAADALRRFSREGYLVVVVSNQSGVARGLFDEADLSRVHARLEALLAECGASLDGAYYCPYLSGAEATVEAYRRESELRKPAPGMLLQAAGE</sequence>
<protein>
    <recommendedName>
        <fullName evidence="9">D,D-heptose 1,7-bisphosphate phosphatase</fullName>
    </recommendedName>
</protein>
<dbReference type="GO" id="GO:0016791">
    <property type="term" value="F:phosphatase activity"/>
    <property type="evidence" value="ECO:0007669"/>
    <property type="project" value="InterPro"/>
</dbReference>
<dbReference type="GO" id="GO:0046872">
    <property type="term" value="F:metal ion binding"/>
    <property type="evidence" value="ECO:0007669"/>
    <property type="project" value="UniProtKB-KW"/>
</dbReference>
<dbReference type="InterPro" id="IPR013954">
    <property type="entry name" value="PNK3P"/>
</dbReference>
<dbReference type="GO" id="GO:0005975">
    <property type="term" value="P:carbohydrate metabolic process"/>
    <property type="evidence" value="ECO:0007669"/>
    <property type="project" value="InterPro"/>
</dbReference>
<feature type="non-terminal residue" evidence="10">
    <location>
        <position position="123"/>
    </location>
</feature>
<dbReference type="InterPro" id="IPR006549">
    <property type="entry name" value="HAD-SF_hydro_IIIA"/>
</dbReference>
<dbReference type="PANTHER" id="PTHR42891">
    <property type="entry name" value="D-GLYCERO-BETA-D-MANNO-HEPTOSE-1,7-BISPHOSPHATE 7-PHOSPHATASE"/>
    <property type="match status" value="1"/>
</dbReference>
<dbReference type="InterPro" id="IPR004446">
    <property type="entry name" value="Heptose_bisP_phosphatase"/>
</dbReference>
<dbReference type="InterPro" id="IPR006543">
    <property type="entry name" value="Histidinol-phos"/>
</dbReference>
<proteinExistence type="inferred from homology"/>
<evidence type="ECO:0000313" key="10">
    <source>
        <dbReference type="EMBL" id="GAG48670.1"/>
    </source>
</evidence>
<dbReference type="AlphaFoldDB" id="X0XZ60"/>
<evidence type="ECO:0000256" key="7">
    <source>
        <dbReference type="ARBA" id="ARBA00022801"/>
    </source>
</evidence>
<comment type="cofactor">
    <cofactor evidence="1">
        <name>Mg(2+)</name>
        <dbReference type="ChEBI" id="CHEBI:18420"/>
    </cofactor>
</comment>